<dbReference type="PATRIC" id="fig|1432562.3.peg.2583"/>
<evidence type="ECO:0008006" key="3">
    <source>
        <dbReference type="Google" id="ProtNLM"/>
    </source>
</evidence>
<organism evidence="1 2">
    <name type="scientific">Salinicoccus sediminis</name>
    <dbReference type="NCBI Taxonomy" id="1432562"/>
    <lineage>
        <taxon>Bacteria</taxon>
        <taxon>Bacillati</taxon>
        <taxon>Bacillota</taxon>
        <taxon>Bacilli</taxon>
        <taxon>Bacillales</taxon>
        <taxon>Staphylococcaceae</taxon>
        <taxon>Salinicoccus</taxon>
    </lineage>
</organism>
<dbReference type="CDD" id="cd07812">
    <property type="entry name" value="SRPBCC"/>
    <property type="match status" value="1"/>
</dbReference>
<protein>
    <recommendedName>
        <fullName evidence="3">Polyketide cyclase</fullName>
    </recommendedName>
</protein>
<gene>
    <name evidence="1" type="ORF">WN59_12870</name>
</gene>
<proteinExistence type="predicted"/>
<dbReference type="Gene3D" id="3.30.530.20">
    <property type="match status" value="1"/>
</dbReference>
<dbReference type="STRING" id="1432562.WN59_12870"/>
<comment type="caution">
    <text evidence="1">The sequence shown here is derived from an EMBL/GenBank/DDBJ whole genome shotgun (WGS) entry which is preliminary data.</text>
</comment>
<dbReference type="AlphaFoldDB" id="A0A0M2SF80"/>
<accession>A0A0M2SF80</accession>
<dbReference type="InterPro" id="IPR023393">
    <property type="entry name" value="START-like_dom_sf"/>
</dbReference>
<dbReference type="RefSeq" id="WP_046580747.1">
    <property type="nucleotide sequence ID" value="NZ_LAYZ01000026.1"/>
</dbReference>
<dbReference type="SUPFAM" id="SSF55961">
    <property type="entry name" value="Bet v1-like"/>
    <property type="match status" value="1"/>
</dbReference>
<evidence type="ECO:0000313" key="1">
    <source>
        <dbReference type="EMBL" id="KKK32933.1"/>
    </source>
</evidence>
<dbReference type="OrthoDB" id="2389233at2"/>
<dbReference type="Pfam" id="PF10604">
    <property type="entry name" value="Polyketide_cyc2"/>
    <property type="match status" value="1"/>
</dbReference>
<dbReference type="Proteomes" id="UP000034287">
    <property type="component" value="Unassembled WGS sequence"/>
</dbReference>
<dbReference type="InterPro" id="IPR019587">
    <property type="entry name" value="Polyketide_cyclase/dehydratase"/>
</dbReference>
<dbReference type="EMBL" id="LAYZ01000026">
    <property type="protein sequence ID" value="KKK32933.1"/>
    <property type="molecule type" value="Genomic_DNA"/>
</dbReference>
<name>A0A0M2SF80_9STAP</name>
<evidence type="ECO:0000313" key="2">
    <source>
        <dbReference type="Proteomes" id="UP000034287"/>
    </source>
</evidence>
<keyword evidence="2" id="KW-1185">Reference proteome</keyword>
<sequence length="145" mass="16983">MELYRYDKQMKASPEEIFDVVNDDEKLKQWSPIFEGNDYFTEEERARGTKFRTRLKVLNKTYQFRSQITEYEENRYVKVRTTLKQGTITSAFELAPSSNNETQVTVTSNFEGAGRKYNLILRGAKPVIKRVLDNQVNKLEQIAAE</sequence>
<reference evidence="1 2" key="1">
    <citation type="submission" date="2015-04" db="EMBL/GenBank/DDBJ databases">
        <title>Taxonomic description and genome sequence of Salinicoccus sediminis sp. nov., a novel hyper halotolerant bacterium isolated from marine sediment.</title>
        <authorList>
            <person name="Mathan Kumar R."/>
            <person name="Kaur G."/>
            <person name="Kumar N."/>
            <person name="Kumar A."/>
            <person name="Singh N.K."/>
            <person name="Kaur N."/>
            <person name="Mayilraj S."/>
        </authorList>
    </citation>
    <scope>NUCLEOTIDE SEQUENCE [LARGE SCALE GENOMIC DNA]</scope>
    <source>
        <strain evidence="1 2">SV-16</strain>
    </source>
</reference>